<dbReference type="GO" id="GO:0032259">
    <property type="term" value="P:methylation"/>
    <property type="evidence" value="ECO:0007669"/>
    <property type="project" value="UniProtKB-KW"/>
</dbReference>
<evidence type="ECO:0000259" key="4">
    <source>
        <dbReference type="Pfam" id="PF08241"/>
    </source>
</evidence>
<dbReference type="GO" id="GO:0008757">
    <property type="term" value="F:S-adenosylmethionine-dependent methyltransferase activity"/>
    <property type="evidence" value="ECO:0007669"/>
    <property type="project" value="InterPro"/>
</dbReference>
<proteinExistence type="inferred from homology"/>
<gene>
    <name evidence="5" type="ORF">BJ085DRAFT_23627</name>
</gene>
<keyword evidence="6" id="KW-1185">Reference proteome</keyword>
<dbReference type="PANTHER" id="PTHR44942">
    <property type="entry name" value="METHYLTRANSF_11 DOMAIN-CONTAINING PROTEIN"/>
    <property type="match status" value="1"/>
</dbReference>
<accession>A0A4P9ZUM7</accession>
<organism evidence="5 6">
    <name type="scientific">Dimargaris cristalligena</name>
    <dbReference type="NCBI Taxonomy" id="215637"/>
    <lineage>
        <taxon>Eukaryota</taxon>
        <taxon>Fungi</taxon>
        <taxon>Fungi incertae sedis</taxon>
        <taxon>Zoopagomycota</taxon>
        <taxon>Kickxellomycotina</taxon>
        <taxon>Dimargaritomycetes</taxon>
        <taxon>Dimargaritales</taxon>
        <taxon>Dimargaritaceae</taxon>
        <taxon>Dimargaris</taxon>
    </lineage>
</organism>
<evidence type="ECO:0000256" key="3">
    <source>
        <dbReference type="ARBA" id="ARBA00022679"/>
    </source>
</evidence>
<dbReference type="AlphaFoldDB" id="A0A4P9ZUM7"/>
<dbReference type="CDD" id="cd02440">
    <property type="entry name" value="AdoMet_MTases"/>
    <property type="match status" value="1"/>
</dbReference>
<dbReference type="InterPro" id="IPR013216">
    <property type="entry name" value="Methyltransf_11"/>
</dbReference>
<dbReference type="Gene3D" id="3.40.50.150">
    <property type="entry name" value="Vaccinia Virus protein VP39"/>
    <property type="match status" value="1"/>
</dbReference>
<evidence type="ECO:0000313" key="6">
    <source>
        <dbReference type="Proteomes" id="UP000268162"/>
    </source>
</evidence>
<dbReference type="STRING" id="215637.A0A4P9ZUM7"/>
<dbReference type="SUPFAM" id="SSF53335">
    <property type="entry name" value="S-adenosyl-L-methionine-dependent methyltransferases"/>
    <property type="match status" value="1"/>
</dbReference>
<dbReference type="InterPro" id="IPR029063">
    <property type="entry name" value="SAM-dependent_MTases_sf"/>
</dbReference>
<protein>
    <submittedName>
        <fullName evidence="5">S-adenosyl-L-methionine-dependent methyltransferase</fullName>
    </submittedName>
</protein>
<dbReference type="PANTHER" id="PTHR44942:SF4">
    <property type="entry name" value="METHYLTRANSFERASE TYPE 11 DOMAIN-CONTAINING PROTEIN"/>
    <property type="match status" value="1"/>
</dbReference>
<dbReference type="EMBL" id="ML002679">
    <property type="protein sequence ID" value="RKP36300.1"/>
    <property type="molecule type" value="Genomic_DNA"/>
</dbReference>
<dbReference type="Pfam" id="PF08241">
    <property type="entry name" value="Methyltransf_11"/>
    <property type="match status" value="1"/>
</dbReference>
<feature type="domain" description="Methyltransferase type 11" evidence="4">
    <location>
        <begin position="45"/>
        <end position="137"/>
    </location>
</feature>
<name>A0A4P9ZUM7_9FUNG</name>
<keyword evidence="3 5" id="KW-0808">Transferase</keyword>
<dbReference type="InterPro" id="IPR051052">
    <property type="entry name" value="Diverse_substrate_MTase"/>
</dbReference>
<comment type="similarity">
    <text evidence="1">Belongs to the methyltransferase superfamily.</text>
</comment>
<evidence type="ECO:0000256" key="1">
    <source>
        <dbReference type="ARBA" id="ARBA00008361"/>
    </source>
</evidence>
<dbReference type="Proteomes" id="UP000268162">
    <property type="component" value="Unassembled WGS sequence"/>
</dbReference>
<evidence type="ECO:0000313" key="5">
    <source>
        <dbReference type="EMBL" id="RKP36300.1"/>
    </source>
</evidence>
<reference evidence="6" key="1">
    <citation type="journal article" date="2018" name="Nat. Microbiol.">
        <title>Leveraging single-cell genomics to expand the fungal tree of life.</title>
        <authorList>
            <person name="Ahrendt S.R."/>
            <person name="Quandt C.A."/>
            <person name="Ciobanu D."/>
            <person name="Clum A."/>
            <person name="Salamov A."/>
            <person name="Andreopoulos B."/>
            <person name="Cheng J.F."/>
            <person name="Woyke T."/>
            <person name="Pelin A."/>
            <person name="Henrissat B."/>
            <person name="Reynolds N.K."/>
            <person name="Benny G.L."/>
            <person name="Smith M.E."/>
            <person name="James T.Y."/>
            <person name="Grigoriev I.V."/>
        </authorList>
    </citation>
    <scope>NUCLEOTIDE SEQUENCE [LARGE SCALE GENOMIC DNA]</scope>
    <source>
        <strain evidence="6">RSA 468</strain>
    </source>
</reference>
<sequence>MASFSDESFNASNYLAFRPTYSPTLAQTIVDYHTQRPGNQLGLAVDLAAGTGQMCNALSPHFDQVYGLDVSTTMLEAAAPLPNVVYAVSPAEGPWDARIAPGSVDLVTISQAVHYFKRPDVWQQIRRMLKPGGTLAIFSYSFMSFPGKPQATRLLWDLGLNPAKYGDLWDAGRKDVDILYGDWDIPFANVQRLYSSAALVSPARALPSSEQSGAPETFIQRDLTPAQLEAYLHTWSAGKHYVARNPGHTTLVEDTVQQMMDGEGCPNRDQPWAVEWNNVLILGQNPSS</sequence>
<evidence type="ECO:0000256" key="2">
    <source>
        <dbReference type="ARBA" id="ARBA00022603"/>
    </source>
</evidence>
<keyword evidence="2 5" id="KW-0489">Methyltransferase</keyword>